<evidence type="ECO:0000256" key="4">
    <source>
        <dbReference type="ARBA" id="ARBA00023004"/>
    </source>
</evidence>
<dbReference type="EMBL" id="MU004328">
    <property type="protein sequence ID" value="KAF2657121.1"/>
    <property type="molecule type" value="Genomic_DNA"/>
</dbReference>
<comment type="cofactor">
    <cofactor evidence="1 5">
        <name>heme</name>
        <dbReference type="ChEBI" id="CHEBI:30413"/>
    </cofactor>
</comment>
<keyword evidence="4 5" id="KW-0408">Iron</keyword>
<evidence type="ECO:0000313" key="7">
    <source>
        <dbReference type="Proteomes" id="UP000799324"/>
    </source>
</evidence>
<dbReference type="GO" id="GO:0004497">
    <property type="term" value="F:monooxygenase activity"/>
    <property type="evidence" value="ECO:0007669"/>
    <property type="project" value="InterPro"/>
</dbReference>
<dbReference type="Pfam" id="PF00067">
    <property type="entry name" value="p450"/>
    <property type="match status" value="1"/>
</dbReference>
<keyword evidence="5" id="KW-0349">Heme</keyword>
<dbReference type="Gene3D" id="1.10.630.10">
    <property type="entry name" value="Cytochrome P450"/>
    <property type="match status" value="1"/>
</dbReference>
<name>A0A6A6TCT1_9PLEO</name>
<dbReference type="GO" id="GO:0016705">
    <property type="term" value="F:oxidoreductase activity, acting on paired donors, with incorporation or reduction of molecular oxygen"/>
    <property type="evidence" value="ECO:0007669"/>
    <property type="project" value="InterPro"/>
</dbReference>
<comment type="similarity">
    <text evidence="2">Belongs to the cytochrome P450 family.</text>
</comment>
<gene>
    <name evidence="6" type="ORF">K491DRAFT_627054</name>
</gene>
<dbReference type="SUPFAM" id="SSF48264">
    <property type="entry name" value="Cytochrome P450"/>
    <property type="match status" value="1"/>
</dbReference>
<dbReference type="PANTHER" id="PTHR47582:SF1">
    <property type="entry name" value="P450, PUTATIVE (EUROFUNG)-RELATED"/>
    <property type="match status" value="1"/>
</dbReference>
<dbReference type="PANTHER" id="PTHR47582">
    <property type="entry name" value="P450, PUTATIVE (EUROFUNG)-RELATED"/>
    <property type="match status" value="1"/>
</dbReference>
<accession>A0A6A6TCT1</accession>
<evidence type="ECO:0000256" key="2">
    <source>
        <dbReference type="ARBA" id="ARBA00010617"/>
    </source>
</evidence>
<reference evidence="6" key="1">
    <citation type="journal article" date="2020" name="Stud. Mycol.">
        <title>101 Dothideomycetes genomes: a test case for predicting lifestyles and emergence of pathogens.</title>
        <authorList>
            <person name="Haridas S."/>
            <person name="Albert R."/>
            <person name="Binder M."/>
            <person name="Bloem J."/>
            <person name="Labutti K."/>
            <person name="Salamov A."/>
            <person name="Andreopoulos B."/>
            <person name="Baker S."/>
            <person name="Barry K."/>
            <person name="Bills G."/>
            <person name="Bluhm B."/>
            <person name="Cannon C."/>
            <person name="Castanera R."/>
            <person name="Culley D."/>
            <person name="Daum C."/>
            <person name="Ezra D."/>
            <person name="Gonzalez J."/>
            <person name="Henrissat B."/>
            <person name="Kuo A."/>
            <person name="Liang C."/>
            <person name="Lipzen A."/>
            <person name="Lutzoni F."/>
            <person name="Magnuson J."/>
            <person name="Mondo S."/>
            <person name="Nolan M."/>
            <person name="Ohm R."/>
            <person name="Pangilinan J."/>
            <person name="Park H.-J."/>
            <person name="Ramirez L."/>
            <person name="Alfaro M."/>
            <person name="Sun H."/>
            <person name="Tritt A."/>
            <person name="Yoshinaga Y."/>
            <person name="Zwiers L.-H."/>
            <person name="Turgeon B."/>
            <person name="Goodwin S."/>
            <person name="Spatafora J."/>
            <person name="Crous P."/>
            <person name="Grigoriev I."/>
        </authorList>
    </citation>
    <scope>NUCLEOTIDE SEQUENCE</scope>
    <source>
        <strain evidence="6">CBS 122681</strain>
    </source>
</reference>
<keyword evidence="3 5" id="KW-0479">Metal-binding</keyword>
<dbReference type="InterPro" id="IPR002403">
    <property type="entry name" value="Cyt_P450_E_grp-IV"/>
</dbReference>
<dbReference type="CDD" id="cd11040">
    <property type="entry name" value="CYP7_CYP8-like"/>
    <property type="match status" value="1"/>
</dbReference>
<proteinExistence type="inferred from homology"/>
<protein>
    <submittedName>
        <fullName evidence="6">Cytochrome P450</fullName>
    </submittedName>
</protein>
<evidence type="ECO:0000256" key="3">
    <source>
        <dbReference type="ARBA" id="ARBA00022723"/>
    </source>
</evidence>
<organism evidence="6 7">
    <name type="scientific">Lophiostoma macrostomum CBS 122681</name>
    <dbReference type="NCBI Taxonomy" id="1314788"/>
    <lineage>
        <taxon>Eukaryota</taxon>
        <taxon>Fungi</taxon>
        <taxon>Dikarya</taxon>
        <taxon>Ascomycota</taxon>
        <taxon>Pezizomycotina</taxon>
        <taxon>Dothideomycetes</taxon>
        <taxon>Pleosporomycetidae</taxon>
        <taxon>Pleosporales</taxon>
        <taxon>Lophiostomataceae</taxon>
        <taxon>Lophiostoma</taxon>
    </lineage>
</organism>
<dbReference type="PRINTS" id="PR00465">
    <property type="entry name" value="EP450IV"/>
</dbReference>
<dbReference type="OrthoDB" id="3366823at2759"/>
<dbReference type="InterPro" id="IPR053007">
    <property type="entry name" value="CYP450_monoxygenase_sec-met"/>
</dbReference>
<dbReference type="InterPro" id="IPR001128">
    <property type="entry name" value="Cyt_P450"/>
</dbReference>
<feature type="binding site" description="axial binding residue" evidence="5">
    <location>
        <position position="452"/>
    </location>
    <ligand>
        <name>heme</name>
        <dbReference type="ChEBI" id="CHEBI:30413"/>
    </ligand>
    <ligandPart>
        <name>Fe</name>
        <dbReference type="ChEBI" id="CHEBI:18248"/>
    </ligandPart>
</feature>
<dbReference type="GO" id="GO:0020037">
    <property type="term" value="F:heme binding"/>
    <property type="evidence" value="ECO:0007669"/>
    <property type="project" value="InterPro"/>
</dbReference>
<keyword evidence="7" id="KW-1185">Reference proteome</keyword>
<dbReference type="GO" id="GO:0005506">
    <property type="term" value="F:iron ion binding"/>
    <property type="evidence" value="ECO:0007669"/>
    <property type="project" value="InterPro"/>
</dbReference>
<evidence type="ECO:0000256" key="1">
    <source>
        <dbReference type="ARBA" id="ARBA00001971"/>
    </source>
</evidence>
<sequence length="526" mass="58921">MGAVPDASASSNGTLLTAVALLAVAGLVLSRLFRLQVDPREPPIVYPTIPLLGHIIGMVRNGPLYFKTFGQKYTHPIITLPVLTSRTYLVLSPDLASQVQRASSTLDFVQLAVEALPRMAGVSKETKEIVDDPKSKEEGRERMVTQVIHGLMAPMLSPSKIGDIANIQLRHFTNFLNAIPNGHEVELFRFLSREITRASMESFYGPENPFALHPELVEEFWNWEGGLVGYMLGIFPKWTAKKAYVGLEKCVTAFVEYMQNNRHSQAYELLRRRQQFHQDEGISLEEQARLEIPMCLGINVNAGITVLWMMNHIFSRPVLLAEVRDEVQSNALLAPDLISFTALRDKCPLINSIYKESMRIAAPMTSGRYVVADTIVADTYLLRKGTVVQIAGPALHSNKEIWGPDAETFNARRFVYNWNGTRSSEDGTIVDSKANQVPAAAYRSFGGGSSLCPGRHFAQMEIVSLAALLVMGFDLEAPTGQDRVLWDPPMDDKRFPIAVIKPLNELNVKFMRRPGREDVRWKLEYY</sequence>
<dbReference type="InterPro" id="IPR036396">
    <property type="entry name" value="Cyt_P450_sf"/>
</dbReference>
<dbReference type="Proteomes" id="UP000799324">
    <property type="component" value="Unassembled WGS sequence"/>
</dbReference>
<dbReference type="AlphaFoldDB" id="A0A6A6TCT1"/>
<evidence type="ECO:0000313" key="6">
    <source>
        <dbReference type="EMBL" id="KAF2657121.1"/>
    </source>
</evidence>
<evidence type="ECO:0000256" key="5">
    <source>
        <dbReference type="PIRSR" id="PIRSR602403-1"/>
    </source>
</evidence>